<evidence type="ECO:0000313" key="6">
    <source>
        <dbReference type="Proteomes" id="UP001141950"/>
    </source>
</evidence>
<evidence type="ECO:0000313" key="5">
    <source>
        <dbReference type="EMBL" id="MCR2806637.1"/>
    </source>
</evidence>
<dbReference type="AlphaFoldDB" id="A0A9X2N024"/>
<evidence type="ECO:0000256" key="1">
    <source>
        <dbReference type="ARBA" id="ARBA00006534"/>
    </source>
</evidence>
<dbReference type="EMBL" id="JANIPJ010000018">
    <property type="protein sequence ID" value="MCR2806637.1"/>
    <property type="molecule type" value="Genomic_DNA"/>
</dbReference>
<keyword evidence="5" id="KW-0315">Glutamine amidotransferase</keyword>
<dbReference type="RefSeq" id="WP_257450276.1">
    <property type="nucleotide sequence ID" value="NZ_JANIPJ010000018.1"/>
</dbReference>
<gene>
    <name evidence="5" type="ORF">NQZ67_22395</name>
</gene>
<dbReference type="Proteomes" id="UP001141950">
    <property type="component" value="Unassembled WGS sequence"/>
</dbReference>
<dbReference type="GO" id="GO:0008236">
    <property type="term" value="F:serine-type peptidase activity"/>
    <property type="evidence" value="ECO:0007669"/>
    <property type="project" value="UniProtKB-KW"/>
</dbReference>
<comment type="caution">
    <text evidence="5">The sequence shown here is derived from an EMBL/GenBank/DDBJ whole genome shotgun (WGS) entry which is preliminary data.</text>
</comment>
<evidence type="ECO:0000256" key="3">
    <source>
        <dbReference type="ARBA" id="ARBA00022801"/>
    </source>
</evidence>
<accession>A0A9X2N024</accession>
<dbReference type="PANTHER" id="PTHR20842:SF0">
    <property type="entry name" value="ALPHA-ASPARTYL DIPEPTIDASE"/>
    <property type="match status" value="1"/>
</dbReference>
<dbReference type="Pfam" id="PF03575">
    <property type="entry name" value="Peptidase_S51"/>
    <property type="match status" value="1"/>
</dbReference>
<proteinExistence type="inferred from homology"/>
<keyword evidence="6" id="KW-1185">Reference proteome</keyword>
<protein>
    <submittedName>
        <fullName evidence="5">Type 1 glutamine amidotransferase-like domain-containing protein</fullName>
    </submittedName>
</protein>
<reference evidence="5" key="1">
    <citation type="submission" date="2022-08" db="EMBL/GenBank/DDBJ databases">
        <title>The genomic sequence of strain Paenibacillus sp. SCIV0701.</title>
        <authorList>
            <person name="Zhao H."/>
        </authorList>
    </citation>
    <scope>NUCLEOTIDE SEQUENCE</scope>
    <source>
        <strain evidence="5">SCIV0701</strain>
    </source>
</reference>
<dbReference type="Gene3D" id="3.40.50.880">
    <property type="match status" value="1"/>
</dbReference>
<dbReference type="SUPFAM" id="SSF52317">
    <property type="entry name" value="Class I glutamine amidotransferase-like"/>
    <property type="match status" value="1"/>
</dbReference>
<evidence type="ECO:0000256" key="4">
    <source>
        <dbReference type="ARBA" id="ARBA00022825"/>
    </source>
</evidence>
<dbReference type="GO" id="GO:0006508">
    <property type="term" value="P:proteolysis"/>
    <property type="evidence" value="ECO:0007669"/>
    <property type="project" value="UniProtKB-KW"/>
</dbReference>
<keyword evidence="2" id="KW-0645">Protease</keyword>
<name>A0A9X2N024_9BACL</name>
<evidence type="ECO:0000256" key="2">
    <source>
        <dbReference type="ARBA" id="ARBA00022670"/>
    </source>
</evidence>
<organism evidence="5 6">
    <name type="scientific">Paenibacillus soyae</name>
    <dbReference type="NCBI Taxonomy" id="2969249"/>
    <lineage>
        <taxon>Bacteria</taxon>
        <taxon>Bacillati</taxon>
        <taxon>Bacillota</taxon>
        <taxon>Bacilli</taxon>
        <taxon>Bacillales</taxon>
        <taxon>Paenibacillaceae</taxon>
        <taxon>Paenibacillus</taxon>
    </lineage>
</organism>
<dbReference type="InterPro" id="IPR005320">
    <property type="entry name" value="Peptidase_S51"/>
</dbReference>
<keyword evidence="3" id="KW-0378">Hydrolase</keyword>
<dbReference type="InterPro" id="IPR029062">
    <property type="entry name" value="Class_I_gatase-like"/>
</dbReference>
<dbReference type="PANTHER" id="PTHR20842">
    <property type="entry name" value="PROTEASE S51 ALPHA-ASPARTYL DIPEPTIDASE"/>
    <property type="match status" value="1"/>
</dbReference>
<comment type="similarity">
    <text evidence="1">Belongs to the peptidase S51 family.</text>
</comment>
<keyword evidence="4" id="KW-0720">Serine protease</keyword>
<sequence>MAKLLLTSNGFFTDTIKKGFLELIEGDIGRLRAAIITTASPKKESNRYAQKARMDFAEMGFRQVDFVDIEFQNPGVLERMDVVYINGGNPFQLLHYARKSGADAILTALAERNAVLVGVSAGSLLLGPHIRIVSRFTPEMNTPQLTDLSALHLTDHLIFPHYDREDLFPDSGGRSIEERIAEFESSEQCVVTRLPDDGYIAISGE</sequence>